<dbReference type="InterPro" id="IPR037481">
    <property type="entry name" value="LacX"/>
</dbReference>
<evidence type="ECO:0000313" key="1">
    <source>
        <dbReference type="EMBL" id="SEH58808.1"/>
    </source>
</evidence>
<dbReference type="Pfam" id="PF01263">
    <property type="entry name" value="Aldose_epim"/>
    <property type="match status" value="1"/>
</dbReference>
<dbReference type="Gene3D" id="2.70.98.10">
    <property type="match status" value="1"/>
</dbReference>
<dbReference type="Proteomes" id="UP000199135">
    <property type="component" value="Unassembled WGS sequence"/>
</dbReference>
<dbReference type="CDD" id="cd09024">
    <property type="entry name" value="Aldose_epim_lacX"/>
    <property type="match status" value="1"/>
</dbReference>
<sequence>MESLSTIAANGLEATVSSQGAQLMSLKKEGCEYLWQGDERWWPRRAPVLFPIVGSIRGDHATSAAGPISLGRHGIARNCAFELSHAEDDTLVYRLASNEETLARFPYEFELEMSYEIEGEALRQTFYVRNTGEEDLPFVLGGHPAFNIPAGPERSDSFDQYRLEFAEDWTYATPRIDTSTGLLDFGSRIDLLSNSRALQLTHGTFDVDTLVFEDVPQRTIRLVGPSGHGVQVDFGGFDFLGVWSAAGDAPFVALEPWTGCATATDESDVFEEKRGIEILQPGATSTHSFTMRPF</sequence>
<protein>
    <submittedName>
        <fullName evidence="1">Galactose mutarotase</fullName>
    </submittedName>
</protein>
<reference evidence="1 2" key="1">
    <citation type="submission" date="2016-10" db="EMBL/GenBank/DDBJ databases">
        <authorList>
            <person name="Varghese N."/>
            <person name="Submissions S."/>
        </authorList>
    </citation>
    <scope>NUCLEOTIDE SEQUENCE [LARGE SCALE GENOMIC DNA]</scope>
    <source>
        <strain evidence="1 2">WCP15</strain>
    </source>
</reference>
<name>A0A1H6JDK8_9ACTN</name>
<organism evidence="1 2">
    <name type="scientific">Parafannyhessea umbonata</name>
    <dbReference type="NCBI Taxonomy" id="604330"/>
    <lineage>
        <taxon>Bacteria</taxon>
        <taxon>Bacillati</taxon>
        <taxon>Actinomycetota</taxon>
        <taxon>Coriobacteriia</taxon>
        <taxon>Coriobacteriales</taxon>
        <taxon>Atopobiaceae</taxon>
        <taxon>Parafannyhessea</taxon>
    </lineage>
</organism>
<dbReference type="InterPro" id="IPR011013">
    <property type="entry name" value="Gal_mutarotase_sf_dom"/>
</dbReference>
<dbReference type="SUPFAM" id="SSF74650">
    <property type="entry name" value="Galactose mutarotase-like"/>
    <property type="match status" value="1"/>
</dbReference>
<dbReference type="InterPro" id="IPR008183">
    <property type="entry name" value="Aldose_1/G6P_1-epimerase"/>
</dbReference>
<accession>A0A1H6JDK8</accession>
<keyword evidence="2" id="KW-1185">Reference proteome</keyword>
<dbReference type="RefSeq" id="WP_078686827.1">
    <property type="nucleotide sequence ID" value="NZ_FNWT01000006.1"/>
</dbReference>
<proteinExistence type="predicted"/>
<gene>
    <name evidence="1" type="ORF">SAMN05216447_10685</name>
</gene>
<dbReference type="PANTHER" id="PTHR11122">
    <property type="entry name" value="APOSPORY-ASSOCIATED PROTEIN C-RELATED"/>
    <property type="match status" value="1"/>
</dbReference>
<evidence type="ECO:0000313" key="2">
    <source>
        <dbReference type="Proteomes" id="UP000199135"/>
    </source>
</evidence>
<dbReference type="EMBL" id="FNWT01000006">
    <property type="protein sequence ID" value="SEH58808.1"/>
    <property type="molecule type" value="Genomic_DNA"/>
</dbReference>
<comment type="caution">
    <text evidence="1">The sequence shown here is derived from an EMBL/GenBank/DDBJ whole genome shotgun (WGS) entry which is preliminary data.</text>
</comment>
<dbReference type="InterPro" id="IPR014718">
    <property type="entry name" value="GH-type_carb-bd"/>
</dbReference>
<dbReference type="PANTHER" id="PTHR11122:SF13">
    <property type="entry name" value="GLUCOSE-6-PHOSPHATE 1-EPIMERASE"/>
    <property type="match status" value="1"/>
</dbReference>